<comment type="similarity">
    <text evidence="1">Belongs to the ROK (NagC/XylR) family.</text>
</comment>
<organism evidence="2 3">
    <name type="scientific">Marinifilum caeruleilacunae</name>
    <dbReference type="NCBI Taxonomy" id="2499076"/>
    <lineage>
        <taxon>Bacteria</taxon>
        <taxon>Pseudomonadati</taxon>
        <taxon>Bacteroidota</taxon>
        <taxon>Bacteroidia</taxon>
        <taxon>Marinilabiliales</taxon>
        <taxon>Marinifilaceae</taxon>
    </lineage>
</organism>
<reference evidence="2 3" key="1">
    <citation type="submission" date="2018-12" db="EMBL/GenBank/DDBJ databases">
        <title>Marinifilum JC070 sp. nov., a marine bacterium isolated from Yongle Blue Hole in the South China Sea.</title>
        <authorList>
            <person name="Fu T."/>
        </authorList>
    </citation>
    <scope>NUCLEOTIDE SEQUENCE [LARGE SCALE GENOMIC DNA]</scope>
    <source>
        <strain evidence="2 3">JC070</strain>
    </source>
</reference>
<evidence type="ECO:0000256" key="1">
    <source>
        <dbReference type="ARBA" id="ARBA00006479"/>
    </source>
</evidence>
<dbReference type="PANTHER" id="PTHR18964">
    <property type="entry name" value="ROK (REPRESSOR, ORF, KINASE) FAMILY"/>
    <property type="match status" value="1"/>
</dbReference>
<dbReference type="EMBL" id="RZNH01000010">
    <property type="protein sequence ID" value="NOU59734.1"/>
    <property type="molecule type" value="Genomic_DNA"/>
</dbReference>
<proteinExistence type="inferred from homology"/>
<evidence type="ECO:0000313" key="2">
    <source>
        <dbReference type="EMBL" id="NOU59734.1"/>
    </source>
</evidence>
<accession>A0ABX1WUZ9</accession>
<gene>
    <name evidence="2" type="ORF">ELS83_07870</name>
</gene>
<dbReference type="PROSITE" id="PS01125">
    <property type="entry name" value="ROK"/>
    <property type="match status" value="1"/>
</dbReference>
<name>A0ABX1WUZ9_9BACT</name>
<comment type="caution">
    <text evidence="2">The sequence shown here is derived from an EMBL/GenBank/DDBJ whole genome shotgun (WGS) entry which is preliminary data.</text>
</comment>
<keyword evidence="3" id="KW-1185">Reference proteome</keyword>
<evidence type="ECO:0000313" key="3">
    <source>
        <dbReference type="Proteomes" id="UP000732105"/>
    </source>
</evidence>
<dbReference type="RefSeq" id="WP_171595008.1">
    <property type="nucleotide sequence ID" value="NZ_RZNH01000010.1"/>
</dbReference>
<dbReference type="Pfam" id="PF00480">
    <property type="entry name" value="ROK"/>
    <property type="match status" value="1"/>
</dbReference>
<dbReference type="Gene3D" id="3.30.420.40">
    <property type="match status" value="2"/>
</dbReference>
<protein>
    <submittedName>
        <fullName evidence="2">ROK family protein</fullName>
    </submittedName>
</protein>
<dbReference type="Proteomes" id="UP000732105">
    <property type="component" value="Unassembled WGS sequence"/>
</dbReference>
<dbReference type="InterPro" id="IPR000600">
    <property type="entry name" value="ROK"/>
</dbReference>
<dbReference type="SUPFAM" id="SSF53067">
    <property type="entry name" value="Actin-like ATPase domain"/>
    <property type="match status" value="1"/>
</dbReference>
<dbReference type="InterPro" id="IPR049874">
    <property type="entry name" value="ROK_cs"/>
</dbReference>
<dbReference type="PANTHER" id="PTHR18964:SF149">
    <property type="entry name" value="BIFUNCTIONAL UDP-N-ACETYLGLUCOSAMINE 2-EPIMERASE_N-ACETYLMANNOSAMINE KINASE"/>
    <property type="match status" value="1"/>
</dbReference>
<dbReference type="InterPro" id="IPR043129">
    <property type="entry name" value="ATPase_NBD"/>
</dbReference>
<sequence length="339" mass="35983">MTELAIGIDIGGTNTVFACIDSLGNIVAEGSIPTQTREDFEDYIEDLIAAIRTSIDQSKQEVKIVGVGLGAPNGSYRAGTIENAANLRWKGSLPIAQLIAEKLNVPVKVTNDANAAALGERIFGGAKEMSDFMVITLGTGLGSGIVVNGDLLYGYEGFAGEVGHVIVRPGGRECACGRKGCLETYVSATGVKRTVYKLLAKHLGDSTLRDIPFNDLNAKMVADAANKGDLVALETFKYTGKMLGEALSNVASVTAPEAIFLFGGLAKAGDLLFEPVQKVMEENLLFLYKDKIKLLPSQLGDNAGVFGAAAIIWNDEKITSTLEKDLIPKQILTKTHGND</sequence>